<name>A0A7W8HKD5_9BURK</name>
<evidence type="ECO:0000259" key="1">
    <source>
        <dbReference type="Pfam" id="PF00501"/>
    </source>
</evidence>
<dbReference type="InterPro" id="IPR042099">
    <property type="entry name" value="ANL_N_sf"/>
</dbReference>
<dbReference type="InterPro" id="IPR050237">
    <property type="entry name" value="ATP-dep_AMP-bd_enzyme"/>
</dbReference>
<accession>A0A7W8HKD5</accession>
<keyword evidence="3" id="KW-0436">Ligase</keyword>
<feature type="domain" description="AMP-binding enzyme C-terminal" evidence="2">
    <location>
        <begin position="405"/>
        <end position="477"/>
    </location>
</feature>
<sequence length="494" mass="51241">MNYRRAEPNIADRIDARAREHPWAVACIDDGRVLSYAAFSDAVHRAAAQLQAAGVGPGTVVGTTLGQSALHLAAVLAAARLGATSIALRPLLSAERRGAVARRYGVGLVVRESSLAATPVGAEVLLDAGLFEPSKLPAPRVACADASGRPWRLALSSGTTGVPKAVAVSHAALDTSAWLYGGVPQARGGRRHLLFLDLNAAVSMNMALRRLVSGDPVVLVPGVSPDRFFDAVDRYGIDASRISPHMLGLLADHAPGGALRCPGLTLTVTGGALPAALRERAARLVTDRILVSYGSTETGSLALVDAEQRARRPDAAGLLLPWAQAQAVDDAHRPLPPGETGRLRFRGPEVATGYVDDPRADQASFRDGWFYPGDLGSLAADGMLLLAGRTDEILDAGGRKVNANEVDAALLEHPDVAEAAAFVALTPAGRPLLIGAVVSRGAFDAAALLAHARSRLGPAAPDRVVAVSSLPRNESGKVLRSRLAAAARIGAGAR</sequence>
<gene>
    <name evidence="3" type="ORF">HNQ70_003708</name>
</gene>
<evidence type="ECO:0000313" key="4">
    <source>
        <dbReference type="Proteomes" id="UP000532440"/>
    </source>
</evidence>
<dbReference type="AlphaFoldDB" id="A0A7W8HKD5"/>
<dbReference type="InterPro" id="IPR045851">
    <property type="entry name" value="AMP-bd_C_sf"/>
</dbReference>
<dbReference type="CDD" id="cd04433">
    <property type="entry name" value="AFD_class_I"/>
    <property type="match status" value="1"/>
</dbReference>
<dbReference type="PANTHER" id="PTHR43767">
    <property type="entry name" value="LONG-CHAIN-FATTY-ACID--COA LIGASE"/>
    <property type="match status" value="1"/>
</dbReference>
<dbReference type="SUPFAM" id="SSF56801">
    <property type="entry name" value="Acetyl-CoA synthetase-like"/>
    <property type="match status" value="1"/>
</dbReference>
<dbReference type="Pfam" id="PF13193">
    <property type="entry name" value="AMP-binding_C"/>
    <property type="match status" value="1"/>
</dbReference>
<dbReference type="EMBL" id="JACHGB010000008">
    <property type="protein sequence ID" value="MBB5273677.1"/>
    <property type="molecule type" value="Genomic_DNA"/>
</dbReference>
<feature type="domain" description="AMP-dependent synthetase/ligase" evidence="1">
    <location>
        <begin position="15"/>
        <end position="354"/>
    </location>
</feature>
<dbReference type="Gene3D" id="3.40.50.12780">
    <property type="entry name" value="N-terminal domain of ligase-like"/>
    <property type="match status" value="1"/>
</dbReference>
<dbReference type="Proteomes" id="UP000532440">
    <property type="component" value="Unassembled WGS sequence"/>
</dbReference>
<reference evidence="3 4" key="1">
    <citation type="submission" date="2020-08" db="EMBL/GenBank/DDBJ databases">
        <title>Genomic Encyclopedia of Type Strains, Phase IV (KMG-IV): sequencing the most valuable type-strain genomes for metagenomic binning, comparative biology and taxonomic classification.</title>
        <authorList>
            <person name="Goeker M."/>
        </authorList>
    </citation>
    <scope>NUCLEOTIDE SEQUENCE [LARGE SCALE GENOMIC DNA]</scope>
    <source>
        <strain evidence="3 4">DSM 29781</strain>
    </source>
</reference>
<keyword evidence="4" id="KW-1185">Reference proteome</keyword>
<proteinExistence type="predicted"/>
<comment type="caution">
    <text evidence="3">The sequence shown here is derived from an EMBL/GenBank/DDBJ whole genome shotgun (WGS) entry which is preliminary data.</text>
</comment>
<protein>
    <submittedName>
        <fullName evidence="3">Acyl-coenzyme A synthetase/AMP-(Fatty) acid ligase</fullName>
    </submittedName>
</protein>
<dbReference type="InterPro" id="IPR025110">
    <property type="entry name" value="AMP-bd_C"/>
</dbReference>
<dbReference type="PANTHER" id="PTHR43767:SF12">
    <property type="entry name" value="AMP-DEPENDENT SYNTHETASE AND LIGASE"/>
    <property type="match status" value="1"/>
</dbReference>
<dbReference type="RefSeq" id="WP_183970547.1">
    <property type="nucleotide sequence ID" value="NZ_BAABEW010000013.1"/>
</dbReference>
<dbReference type="GO" id="GO:0016877">
    <property type="term" value="F:ligase activity, forming carbon-sulfur bonds"/>
    <property type="evidence" value="ECO:0007669"/>
    <property type="project" value="UniProtKB-ARBA"/>
</dbReference>
<evidence type="ECO:0000259" key="2">
    <source>
        <dbReference type="Pfam" id="PF13193"/>
    </source>
</evidence>
<organism evidence="3 4">
    <name type="scientific">Quisquiliibacterium transsilvanicum</name>
    <dbReference type="NCBI Taxonomy" id="1549638"/>
    <lineage>
        <taxon>Bacteria</taxon>
        <taxon>Pseudomonadati</taxon>
        <taxon>Pseudomonadota</taxon>
        <taxon>Betaproteobacteria</taxon>
        <taxon>Burkholderiales</taxon>
        <taxon>Burkholderiaceae</taxon>
        <taxon>Quisquiliibacterium</taxon>
    </lineage>
</organism>
<dbReference type="Pfam" id="PF00501">
    <property type="entry name" value="AMP-binding"/>
    <property type="match status" value="1"/>
</dbReference>
<dbReference type="Gene3D" id="3.30.300.30">
    <property type="match status" value="1"/>
</dbReference>
<dbReference type="InterPro" id="IPR000873">
    <property type="entry name" value="AMP-dep_synth/lig_dom"/>
</dbReference>
<evidence type="ECO:0000313" key="3">
    <source>
        <dbReference type="EMBL" id="MBB5273677.1"/>
    </source>
</evidence>